<keyword evidence="2" id="KW-0560">Oxidoreductase</keyword>
<comment type="caution">
    <text evidence="4">The sequence shown here is derived from an EMBL/GenBank/DDBJ whole genome shotgun (WGS) entry which is preliminary data.</text>
</comment>
<dbReference type="InterPro" id="IPR050259">
    <property type="entry name" value="SDR"/>
</dbReference>
<dbReference type="RefSeq" id="WP_033101146.1">
    <property type="nucleotide sequence ID" value="NZ_JACEIP010000002.1"/>
</dbReference>
<dbReference type="PANTHER" id="PTHR42879:SF2">
    <property type="entry name" value="3-OXOACYL-[ACYL-CARRIER-PROTEIN] REDUCTASE FABG"/>
    <property type="match status" value="1"/>
</dbReference>
<dbReference type="PANTHER" id="PTHR42879">
    <property type="entry name" value="3-OXOACYL-(ACYL-CARRIER-PROTEIN) REDUCTASE"/>
    <property type="match status" value="1"/>
</dbReference>
<evidence type="ECO:0000256" key="2">
    <source>
        <dbReference type="ARBA" id="ARBA00023002"/>
    </source>
</evidence>
<evidence type="ECO:0000259" key="3">
    <source>
        <dbReference type="SMART" id="SM00822"/>
    </source>
</evidence>
<reference evidence="4 5" key="1">
    <citation type="submission" date="2020-07" db="EMBL/GenBank/DDBJ databases">
        <authorList>
            <person name="Feng H."/>
        </authorList>
    </citation>
    <scope>NUCLEOTIDE SEQUENCE [LARGE SCALE GENOMIC DNA]</scope>
    <source>
        <strain evidence="5">s-11</strain>
    </source>
</reference>
<dbReference type="Proteomes" id="UP000530514">
    <property type="component" value="Unassembled WGS sequence"/>
</dbReference>
<organism evidence="4 5">
    <name type="scientific">Thermoactinomyces daqus</name>
    <dbReference type="NCBI Taxonomy" id="1329516"/>
    <lineage>
        <taxon>Bacteria</taxon>
        <taxon>Bacillati</taxon>
        <taxon>Bacillota</taxon>
        <taxon>Bacilli</taxon>
        <taxon>Bacillales</taxon>
        <taxon>Thermoactinomycetaceae</taxon>
        <taxon>Thermoactinomyces</taxon>
    </lineage>
</organism>
<protein>
    <submittedName>
        <fullName evidence="4">SDR family oxidoreductase</fullName>
    </submittedName>
</protein>
<keyword evidence="5" id="KW-1185">Reference proteome</keyword>
<dbReference type="GO" id="GO:0016491">
    <property type="term" value="F:oxidoreductase activity"/>
    <property type="evidence" value="ECO:0007669"/>
    <property type="project" value="UniProtKB-KW"/>
</dbReference>
<feature type="domain" description="Ketoreductase" evidence="3">
    <location>
        <begin position="4"/>
        <end position="190"/>
    </location>
</feature>
<evidence type="ECO:0000313" key="4">
    <source>
        <dbReference type="EMBL" id="MBA4541541.1"/>
    </source>
</evidence>
<dbReference type="SUPFAM" id="SSF51735">
    <property type="entry name" value="NAD(P)-binding Rossmann-fold domains"/>
    <property type="match status" value="1"/>
</dbReference>
<evidence type="ECO:0000256" key="1">
    <source>
        <dbReference type="ARBA" id="ARBA00006484"/>
    </source>
</evidence>
<sequence length="247" mass="26377">MNNQVAIVTGGSRGIGAATAKLLARRGAKVIVNYHNNRQAADTVVESIVRQGGEATSIQADVRNPEAVRRLVDQTISTYGKVDILVNNASISFPIQPLMEMSWDDFAQKVNDELRAAFELTKAVLPHMIKQKYGRLIYVSSGLARSTSPGFIAHGVAKNGLEAFVRYVAGEVGPHGITANIVAPGMVDTDATAEIPQERKEMAANFTPMRRIAQPEDVANAIAFFASPDTGFVTGGYTSVSGGSLMI</sequence>
<evidence type="ECO:0000313" key="5">
    <source>
        <dbReference type="Proteomes" id="UP000530514"/>
    </source>
</evidence>
<dbReference type="PRINTS" id="PR00081">
    <property type="entry name" value="GDHRDH"/>
</dbReference>
<accession>A0A7W1X7M4</accession>
<dbReference type="SMART" id="SM00822">
    <property type="entry name" value="PKS_KR"/>
    <property type="match status" value="1"/>
</dbReference>
<name>A0A7W1X7M4_9BACL</name>
<dbReference type="InterPro" id="IPR002347">
    <property type="entry name" value="SDR_fam"/>
</dbReference>
<gene>
    <name evidence="4" type="ORF">H1164_01285</name>
</gene>
<dbReference type="Pfam" id="PF13561">
    <property type="entry name" value="adh_short_C2"/>
    <property type="match status" value="1"/>
</dbReference>
<dbReference type="InterPro" id="IPR057326">
    <property type="entry name" value="KR_dom"/>
</dbReference>
<dbReference type="PRINTS" id="PR00080">
    <property type="entry name" value="SDRFAMILY"/>
</dbReference>
<dbReference type="Gene3D" id="3.40.50.720">
    <property type="entry name" value="NAD(P)-binding Rossmann-like Domain"/>
    <property type="match status" value="1"/>
</dbReference>
<comment type="similarity">
    <text evidence="1">Belongs to the short-chain dehydrogenases/reductases (SDR) family.</text>
</comment>
<dbReference type="FunFam" id="3.40.50.720:FF:000173">
    <property type="entry name" value="3-oxoacyl-[acyl-carrier protein] reductase"/>
    <property type="match status" value="1"/>
</dbReference>
<proteinExistence type="inferred from homology"/>
<dbReference type="OrthoDB" id="9803333at2"/>
<dbReference type="AlphaFoldDB" id="A0A7W1X7M4"/>
<dbReference type="InterPro" id="IPR036291">
    <property type="entry name" value="NAD(P)-bd_dom_sf"/>
</dbReference>
<dbReference type="EMBL" id="JACEIP010000002">
    <property type="protein sequence ID" value="MBA4541541.1"/>
    <property type="molecule type" value="Genomic_DNA"/>
</dbReference>